<evidence type="ECO:0008006" key="5">
    <source>
        <dbReference type="Google" id="ProtNLM"/>
    </source>
</evidence>
<evidence type="ECO:0000313" key="4">
    <source>
        <dbReference type="Proteomes" id="UP001432166"/>
    </source>
</evidence>
<keyword evidence="2" id="KW-0472">Membrane</keyword>
<dbReference type="EMBL" id="CP108133">
    <property type="protein sequence ID" value="WTP48170.1"/>
    <property type="molecule type" value="Genomic_DNA"/>
</dbReference>
<evidence type="ECO:0000256" key="2">
    <source>
        <dbReference type="SAM" id="Phobius"/>
    </source>
</evidence>
<feature type="region of interest" description="Disordered" evidence="1">
    <location>
        <begin position="142"/>
        <end position="172"/>
    </location>
</feature>
<gene>
    <name evidence="3" type="ORF">OG288_07590</name>
</gene>
<reference evidence="3" key="1">
    <citation type="submission" date="2022-10" db="EMBL/GenBank/DDBJ databases">
        <title>The complete genomes of actinobacterial strains from the NBC collection.</title>
        <authorList>
            <person name="Joergensen T.S."/>
            <person name="Alvarez Arevalo M."/>
            <person name="Sterndorff E.B."/>
            <person name="Faurdal D."/>
            <person name="Vuksanovic O."/>
            <person name="Mourched A.-S."/>
            <person name="Charusanti P."/>
            <person name="Shaw S."/>
            <person name="Blin K."/>
            <person name="Weber T."/>
        </authorList>
    </citation>
    <scope>NUCLEOTIDE SEQUENCE</scope>
    <source>
        <strain evidence="3">NBC_00189</strain>
    </source>
</reference>
<sequence>MDARNLFETPVTYQLIRLEYGLGLVVATALFLAHLDEVRWLPALALFLYIDLIGYLPGAIAHRRAKGRRIPRTYHVLYNVTHSLVTQGLVALAWTGLSGAEWALLALPIHLFGDRALFGNSLKPFGLRFEPQTHPAYERFRAEYAAPSPDTETMDTADEERRSAGRFDASAT</sequence>
<evidence type="ECO:0000256" key="1">
    <source>
        <dbReference type="SAM" id="MobiDB-lite"/>
    </source>
</evidence>
<proteinExistence type="predicted"/>
<accession>A0ABZ1J9F4</accession>
<protein>
    <recommendedName>
        <fullName evidence="5">Integral membrane protein</fullName>
    </recommendedName>
</protein>
<keyword evidence="4" id="KW-1185">Reference proteome</keyword>
<dbReference type="Proteomes" id="UP001432166">
    <property type="component" value="Chromosome"/>
</dbReference>
<keyword evidence="2" id="KW-1133">Transmembrane helix</keyword>
<keyword evidence="2" id="KW-0812">Transmembrane</keyword>
<feature type="transmembrane region" description="Helical" evidence="2">
    <location>
        <begin position="40"/>
        <end position="62"/>
    </location>
</feature>
<organism evidence="3 4">
    <name type="scientific">Streptomyces tauricus</name>
    <dbReference type="NCBI Taxonomy" id="68274"/>
    <lineage>
        <taxon>Bacteria</taxon>
        <taxon>Bacillati</taxon>
        <taxon>Actinomycetota</taxon>
        <taxon>Actinomycetes</taxon>
        <taxon>Kitasatosporales</taxon>
        <taxon>Streptomycetaceae</taxon>
        <taxon>Streptomyces</taxon>
        <taxon>Streptomyces aurantiacus group</taxon>
    </lineage>
</organism>
<feature type="transmembrane region" description="Helical" evidence="2">
    <location>
        <begin position="12"/>
        <end position="34"/>
    </location>
</feature>
<name>A0ABZ1J9F4_9ACTN</name>
<dbReference type="RefSeq" id="WP_328937005.1">
    <property type="nucleotide sequence ID" value="NZ_CP108133.1"/>
</dbReference>
<evidence type="ECO:0000313" key="3">
    <source>
        <dbReference type="EMBL" id="WTP48170.1"/>
    </source>
</evidence>